<gene>
    <name evidence="2" type="ORF">SO694_00121076</name>
</gene>
<organism evidence="2 3">
    <name type="scientific">Aureococcus anophagefferens</name>
    <name type="common">Harmful bloom alga</name>
    <dbReference type="NCBI Taxonomy" id="44056"/>
    <lineage>
        <taxon>Eukaryota</taxon>
        <taxon>Sar</taxon>
        <taxon>Stramenopiles</taxon>
        <taxon>Ochrophyta</taxon>
        <taxon>Pelagophyceae</taxon>
        <taxon>Pelagomonadales</taxon>
        <taxon>Pelagomonadaceae</taxon>
        <taxon>Aureococcus</taxon>
    </lineage>
</organism>
<feature type="compositionally biased region" description="Low complexity" evidence="1">
    <location>
        <begin position="242"/>
        <end position="256"/>
    </location>
</feature>
<protein>
    <submittedName>
        <fullName evidence="2">Uncharacterized protein</fullName>
    </submittedName>
</protein>
<feature type="region of interest" description="Disordered" evidence="1">
    <location>
        <begin position="332"/>
        <end position="371"/>
    </location>
</feature>
<keyword evidence="3" id="KW-1185">Reference proteome</keyword>
<dbReference type="EMBL" id="JBBJCI010000126">
    <property type="protein sequence ID" value="KAK7247823.1"/>
    <property type="molecule type" value="Genomic_DNA"/>
</dbReference>
<feature type="compositionally biased region" description="Basic residues" evidence="1">
    <location>
        <begin position="353"/>
        <end position="371"/>
    </location>
</feature>
<feature type="region of interest" description="Disordered" evidence="1">
    <location>
        <begin position="1"/>
        <end position="68"/>
    </location>
</feature>
<feature type="compositionally biased region" description="Basic residues" evidence="1">
    <location>
        <begin position="10"/>
        <end position="24"/>
    </location>
</feature>
<evidence type="ECO:0000256" key="1">
    <source>
        <dbReference type="SAM" id="MobiDB-lite"/>
    </source>
</evidence>
<dbReference type="Proteomes" id="UP001363151">
    <property type="component" value="Unassembled WGS sequence"/>
</dbReference>
<feature type="region of interest" description="Disordered" evidence="1">
    <location>
        <begin position="220"/>
        <end position="256"/>
    </location>
</feature>
<accession>A0ABR1G3V3</accession>
<feature type="compositionally biased region" description="Basic residues" evidence="1">
    <location>
        <begin position="229"/>
        <end position="241"/>
    </location>
</feature>
<feature type="compositionally biased region" description="Low complexity" evidence="1">
    <location>
        <begin position="45"/>
        <end position="68"/>
    </location>
</feature>
<proteinExistence type="predicted"/>
<comment type="caution">
    <text evidence="2">The sequence shown here is derived from an EMBL/GenBank/DDBJ whole genome shotgun (WGS) entry which is preliminary data.</text>
</comment>
<feature type="region of interest" description="Disordered" evidence="1">
    <location>
        <begin position="165"/>
        <end position="192"/>
    </location>
</feature>
<evidence type="ECO:0000313" key="3">
    <source>
        <dbReference type="Proteomes" id="UP001363151"/>
    </source>
</evidence>
<sequence length="371" mass="40099">MAGAAAALRLRARRRALRRGKAPKPSKQSQAPKAPPPKRVKKSRAPPQQSSQAAPQQSQAAPPATQKQKPLQLINEQLKLAKQAGGTPAVAERLRKTLLLRSAWRRARATAAAAAAAREAARDYAVVLFQLGRSADAEAVLRAKFPEARFRLSDEVLRYGARARAARASASRPATPPTAPDEGRHDGEGPRHPIASVVVYLTETLGGPTLVTTQTIADARMPARDRAARRSPGRRPLRGLRRAPAPLRRARRGAAPDPCARRVTLMISYWREPHAAPAAAAARAGRDALPAGARAPRWARPFFAAAPGAEAPRKRKPAAPVAVGRLWTAAHEEREREAGLVAGEDDAVERRRPERRARARVRAHAPPPRRA</sequence>
<feature type="compositionally biased region" description="Basic and acidic residues" evidence="1">
    <location>
        <begin position="181"/>
        <end position="191"/>
    </location>
</feature>
<evidence type="ECO:0000313" key="2">
    <source>
        <dbReference type="EMBL" id="KAK7247823.1"/>
    </source>
</evidence>
<name>A0ABR1G3V3_AURAN</name>
<reference evidence="2 3" key="1">
    <citation type="submission" date="2024-03" db="EMBL/GenBank/DDBJ databases">
        <title>Aureococcus anophagefferens CCMP1851 and Kratosvirus quantuckense: Draft genome of a second virus-susceptible host strain in the model system.</title>
        <authorList>
            <person name="Chase E."/>
            <person name="Truchon A.R."/>
            <person name="Schepens W."/>
            <person name="Wilhelm S.W."/>
        </authorList>
    </citation>
    <scope>NUCLEOTIDE SEQUENCE [LARGE SCALE GENOMIC DNA]</scope>
    <source>
        <strain evidence="2 3">CCMP1851</strain>
    </source>
</reference>